<reference evidence="2 3" key="1">
    <citation type="journal article" date="2021" name="Sci. Rep.">
        <title>The genome of the diatom Chaetoceros tenuissimus carries an ancient integrated fragment of an extant virus.</title>
        <authorList>
            <person name="Hongo Y."/>
            <person name="Kimura K."/>
            <person name="Takaki Y."/>
            <person name="Yoshida Y."/>
            <person name="Baba S."/>
            <person name="Kobayashi G."/>
            <person name="Nagasaki K."/>
            <person name="Hano T."/>
            <person name="Tomaru Y."/>
        </authorList>
    </citation>
    <scope>NUCLEOTIDE SEQUENCE [LARGE SCALE GENOMIC DNA]</scope>
    <source>
        <strain evidence="2 3">NIES-3715</strain>
    </source>
</reference>
<keyword evidence="3" id="KW-1185">Reference proteome</keyword>
<feature type="region of interest" description="Disordered" evidence="1">
    <location>
        <begin position="274"/>
        <end position="327"/>
    </location>
</feature>
<evidence type="ECO:0000313" key="2">
    <source>
        <dbReference type="EMBL" id="GFH59015.1"/>
    </source>
</evidence>
<feature type="compositionally biased region" description="Basic and acidic residues" evidence="1">
    <location>
        <begin position="174"/>
        <end position="186"/>
    </location>
</feature>
<evidence type="ECO:0000313" key="3">
    <source>
        <dbReference type="Proteomes" id="UP001054902"/>
    </source>
</evidence>
<name>A0AAD3HCY5_9STRA</name>
<feature type="compositionally biased region" description="Polar residues" evidence="1">
    <location>
        <begin position="187"/>
        <end position="213"/>
    </location>
</feature>
<dbReference type="EMBL" id="BLLK01000062">
    <property type="protein sequence ID" value="GFH59015.1"/>
    <property type="molecule type" value="Genomic_DNA"/>
</dbReference>
<sequence length="327" mass="37120">MNTSNHDPFLPVHQKMLLHGESPLLSQRRGRRQSEKIESVSNSFMTDDQVRGSKSHGALAEYFSRRKARRQTISFGGGESKQDGFGFISPDLHSGDALFREVRNKTYSKQAHSSNENKGVPRRKSFERNRALRRGQDNSAQSVVNGGHKRASNPENNRRRRPRRNSIMLQNRHAKVEPNTRTESGRDQNLSLRGTVSEGQISNSMRNVLSNHNVQDEQNAKWESEGRYGSSSVEKRVSGNDGKLLQDNAKQIRSIMNLIAFESLPDMRMMRDKASRRTKTAANSKFKLERKSKQSRGGINPIVAKDCRDKRQGTHMSSKVKPRKAPE</sequence>
<comment type="caution">
    <text evidence="2">The sequence shown here is derived from an EMBL/GenBank/DDBJ whole genome shotgun (WGS) entry which is preliminary data.</text>
</comment>
<feature type="compositionally biased region" description="Basic and acidic residues" evidence="1">
    <location>
        <begin position="214"/>
        <end position="226"/>
    </location>
</feature>
<feature type="compositionally biased region" description="Basic residues" evidence="1">
    <location>
        <begin position="318"/>
        <end position="327"/>
    </location>
</feature>
<protein>
    <submittedName>
        <fullName evidence="2">Uncharacterized protein</fullName>
    </submittedName>
</protein>
<feature type="compositionally biased region" description="Polar residues" evidence="1">
    <location>
        <begin position="106"/>
        <end position="117"/>
    </location>
</feature>
<evidence type="ECO:0000256" key="1">
    <source>
        <dbReference type="SAM" id="MobiDB-lite"/>
    </source>
</evidence>
<gene>
    <name evidence="2" type="ORF">CTEN210_15491</name>
</gene>
<feature type="region of interest" description="Disordered" evidence="1">
    <location>
        <begin position="106"/>
        <end position="239"/>
    </location>
</feature>
<organism evidence="2 3">
    <name type="scientific">Chaetoceros tenuissimus</name>
    <dbReference type="NCBI Taxonomy" id="426638"/>
    <lineage>
        <taxon>Eukaryota</taxon>
        <taxon>Sar</taxon>
        <taxon>Stramenopiles</taxon>
        <taxon>Ochrophyta</taxon>
        <taxon>Bacillariophyta</taxon>
        <taxon>Coscinodiscophyceae</taxon>
        <taxon>Chaetocerotophycidae</taxon>
        <taxon>Chaetocerotales</taxon>
        <taxon>Chaetocerotaceae</taxon>
        <taxon>Chaetoceros</taxon>
    </lineage>
</organism>
<dbReference type="Proteomes" id="UP001054902">
    <property type="component" value="Unassembled WGS sequence"/>
</dbReference>
<dbReference type="AlphaFoldDB" id="A0AAD3HCY5"/>
<feature type="compositionally biased region" description="Basic and acidic residues" evidence="1">
    <location>
        <begin position="124"/>
        <end position="136"/>
    </location>
</feature>
<accession>A0AAD3HCY5</accession>
<proteinExistence type="predicted"/>